<feature type="region of interest" description="Disordered" evidence="1">
    <location>
        <begin position="568"/>
        <end position="592"/>
    </location>
</feature>
<feature type="region of interest" description="Disordered" evidence="1">
    <location>
        <begin position="1"/>
        <end position="38"/>
    </location>
</feature>
<dbReference type="InterPro" id="IPR005380">
    <property type="entry name" value="XS_domain"/>
</dbReference>
<evidence type="ECO:0000259" key="2">
    <source>
        <dbReference type="Pfam" id="PF03468"/>
    </source>
</evidence>
<evidence type="ECO:0000256" key="1">
    <source>
        <dbReference type="SAM" id="MobiDB-lite"/>
    </source>
</evidence>
<dbReference type="Gene3D" id="3.30.70.2890">
    <property type="entry name" value="XS domain"/>
    <property type="match status" value="1"/>
</dbReference>
<dbReference type="GO" id="GO:0031047">
    <property type="term" value="P:regulatory ncRNA-mediated gene silencing"/>
    <property type="evidence" value="ECO:0007669"/>
    <property type="project" value="InterPro"/>
</dbReference>
<keyword evidence="4" id="KW-1185">Reference proteome</keyword>
<organism evidence="3 4">
    <name type="scientific">Rubroshorea leprosula</name>
    <dbReference type="NCBI Taxonomy" id="152421"/>
    <lineage>
        <taxon>Eukaryota</taxon>
        <taxon>Viridiplantae</taxon>
        <taxon>Streptophyta</taxon>
        <taxon>Embryophyta</taxon>
        <taxon>Tracheophyta</taxon>
        <taxon>Spermatophyta</taxon>
        <taxon>Magnoliopsida</taxon>
        <taxon>eudicotyledons</taxon>
        <taxon>Gunneridae</taxon>
        <taxon>Pentapetalae</taxon>
        <taxon>rosids</taxon>
        <taxon>malvids</taxon>
        <taxon>Malvales</taxon>
        <taxon>Dipterocarpaceae</taxon>
        <taxon>Rubroshorea</taxon>
    </lineage>
</organism>
<evidence type="ECO:0000313" key="4">
    <source>
        <dbReference type="Proteomes" id="UP001054252"/>
    </source>
</evidence>
<dbReference type="InterPro" id="IPR038588">
    <property type="entry name" value="XS_domain_sf"/>
</dbReference>
<dbReference type="AlphaFoldDB" id="A0AAV5I485"/>
<accession>A0AAV5I485</accession>
<protein>
    <recommendedName>
        <fullName evidence="2">XS domain-containing protein</fullName>
    </recommendedName>
</protein>
<dbReference type="Proteomes" id="UP001054252">
    <property type="component" value="Unassembled WGS sequence"/>
</dbReference>
<comment type="caution">
    <text evidence="3">The sequence shown here is derived from an EMBL/GenBank/DDBJ whole genome shotgun (WGS) entry which is preliminary data.</text>
</comment>
<dbReference type="PANTHER" id="PTHR46619">
    <property type="entry name" value="RNA RECOGNITION MOTIF XS DOMAIN PROTEIN-RELATED"/>
    <property type="match status" value="1"/>
</dbReference>
<feature type="compositionally biased region" description="Basic and acidic residues" evidence="1">
    <location>
        <begin position="132"/>
        <end position="158"/>
    </location>
</feature>
<proteinExistence type="predicted"/>
<reference evidence="3 4" key="1">
    <citation type="journal article" date="2021" name="Commun. Biol.">
        <title>The genome of Shorea leprosula (Dipterocarpaceae) highlights the ecological relevance of drought in aseasonal tropical rainforests.</title>
        <authorList>
            <person name="Ng K.K.S."/>
            <person name="Kobayashi M.J."/>
            <person name="Fawcett J.A."/>
            <person name="Hatakeyama M."/>
            <person name="Paape T."/>
            <person name="Ng C.H."/>
            <person name="Ang C.C."/>
            <person name="Tnah L.H."/>
            <person name="Lee C.T."/>
            <person name="Nishiyama T."/>
            <person name="Sese J."/>
            <person name="O'Brien M.J."/>
            <person name="Copetti D."/>
            <person name="Mohd Noor M.I."/>
            <person name="Ong R.C."/>
            <person name="Putra M."/>
            <person name="Sireger I.Z."/>
            <person name="Indrioko S."/>
            <person name="Kosugi Y."/>
            <person name="Izuno A."/>
            <person name="Isagi Y."/>
            <person name="Lee S.L."/>
            <person name="Shimizu K.K."/>
        </authorList>
    </citation>
    <scope>NUCLEOTIDE SEQUENCE [LARGE SCALE GENOMIC DNA]</scope>
    <source>
        <strain evidence="3">214</strain>
    </source>
</reference>
<evidence type="ECO:0000313" key="3">
    <source>
        <dbReference type="EMBL" id="GKU93900.1"/>
    </source>
</evidence>
<name>A0AAV5I485_9ROSI</name>
<sequence>MTRDRRCYSPKTRSPPLRATRSGPVRTMPGWSRTAVSPRRREEYCDKSNYHCDDRDICIQRLSEFNESLRRGESASTKFRWDQLLVQKAGRVAATHPDYENERITSCSTSPMLRDENQYADRRSPFGFNPHLSERDSGLRNNGDDFGHRRGLSREDKPIGNYCDGSSPTVPASARVLRGNPGFGFSSGMFSAHGEMGGFDGCGGKSILNPSRMPEVGYPELESYRHVGCGPTKEITELPYGNVVRGRLRDGIVDSSNAETFVGTGSCSSRDDFEENTALSHQHNHCSLSPNYLDLGGGSLVREQDEEVLDSKTIYLQNQKGMAFSREGSQSRTDEEFLHSRMTHLQKPEGVFFDGESQLPRQDGEEVLDPQMIYIQNQDVVGLDRENLQLRKDYGLGSYTLSQHYDHAYVSEGNPRQMLVAEKLIIGNQSHKGRIIDLRQVKENQRSEALQNSNALDDIHIMNYGDEKYADENNMQLQQLEVLGFMQNQDWRALQFDELVSQRSPPRRSVFEQGRLSYPINSSTRKSAKERLGLPQYVSNPKPLLWLNSLKRKKCQKEKFNDVHDNHGTVHAQWHDSPEVDEKRAKTEPPEDTKEFEQLVHNAFLKFIKVLNENSANRKKYVEKGGTSIIKCCVCGSISKEFVNTQSLVMHALLSGMVGLRAEHLGLYRALCLLMGWNSVTTSSGSWVPKMLPNAETLAMKEELIIWPPVVFIHNSSIANANSDDRLIVSIEELGAIVRGMGFSQGIDKVCRGKPANQSIMVVMFHGTFSGLQEAERLHQLYTENKHGRAEFQQINSRSSGSGETQKRQADKVQTILFGYLGIADDLHKLDFETKRRCVVRSKKEIQAIADMRTRSFHMQ</sequence>
<gene>
    <name evidence="3" type="ORF">SLEP1_g7455</name>
</gene>
<dbReference type="Pfam" id="PF03468">
    <property type="entry name" value="XS"/>
    <property type="match status" value="1"/>
</dbReference>
<dbReference type="EMBL" id="BPVZ01000007">
    <property type="protein sequence ID" value="GKU93900.1"/>
    <property type="molecule type" value="Genomic_DNA"/>
</dbReference>
<dbReference type="PANTHER" id="PTHR46619:SF2">
    <property type="entry name" value="XS DOMAIN PROTEIN"/>
    <property type="match status" value="1"/>
</dbReference>
<feature type="domain" description="XS" evidence="2">
    <location>
        <begin position="702"/>
        <end position="828"/>
    </location>
</feature>
<feature type="region of interest" description="Disordered" evidence="1">
    <location>
        <begin position="125"/>
        <end position="162"/>
    </location>
</feature>